<dbReference type="EMBL" id="JAOQJQ010000001">
    <property type="protein sequence ID" value="MCU6761183.1"/>
    <property type="molecule type" value="Genomic_DNA"/>
</dbReference>
<evidence type="ECO:0000256" key="2">
    <source>
        <dbReference type="ARBA" id="ARBA00023277"/>
    </source>
</evidence>
<reference evidence="4 5" key="1">
    <citation type="journal article" date="2021" name="ISME Commun">
        <title>Automated analysis of genomic sequences facilitates high-throughput and comprehensive description of bacteria.</title>
        <authorList>
            <person name="Hitch T.C.A."/>
        </authorList>
    </citation>
    <scope>NUCLEOTIDE SEQUENCE [LARGE SCALE GENOMIC DNA]</scope>
    <source>
        <strain evidence="4 5">Sanger_109</strain>
    </source>
</reference>
<evidence type="ECO:0000256" key="1">
    <source>
        <dbReference type="ARBA" id="ARBA00023235"/>
    </source>
</evidence>
<dbReference type="RefSeq" id="WP_158424029.1">
    <property type="nucleotide sequence ID" value="NZ_JAOQJQ010000001.1"/>
</dbReference>
<organism evidence="4 5">
    <name type="scientific">Brotonthovivens ammoniilytica</name>
    <dbReference type="NCBI Taxonomy" id="2981725"/>
    <lineage>
        <taxon>Bacteria</taxon>
        <taxon>Bacillati</taxon>
        <taxon>Bacillota</taxon>
        <taxon>Clostridia</taxon>
        <taxon>Lachnospirales</taxon>
        <taxon>Lachnospiraceae</taxon>
        <taxon>Brotonthovivens</taxon>
    </lineage>
</organism>
<evidence type="ECO:0000313" key="5">
    <source>
        <dbReference type="Proteomes" id="UP001652442"/>
    </source>
</evidence>
<evidence type="ECO:0000313" key="4">
    <source>
        <dbReference type="EMBL" id="MCU6761183.1"/>
    </source>
</evidence>
<dbReference type="PANTHER" id="PTHR36120:SF1">
    <property type="entry name" value="L-FUCOSE ISOMERASE C-TERMINAL DOMAIN-CONTAINING PROTEIN"/>
    <property type="match status" value="1"/>
</dbReference>
<evidence type="ECO:0000256" key="3">
    <source>
        <dbReference type="SAM" id="MobiDB-lite"/>
    </source>
</evidence>
<feature type="region of interest" description="Disordered" evidence="3">
    <location>
        <begin position="221"/>
        <end position="241"/>
    </location>
</feature>
<gene>
    <name evidence="4" type="ORF">OCV88_02380</name>
</gene>
<dbReference type="Proteomes" id="UP001652442">
    <property type="component" value="Unassembled WGS sequence"/>
</dbReference>
<dbReference type="PANTHER" id="PTHR36120">
    <property type="entry name" value="FUCOSE ISOMERASE"/>
    <property type="match status" value="1"/>
</dbReference>
<keyword evidence="1 4" id="KW-0413">Isomerase</keyword>
<keyword evidence="2" id="KW-0119">Carbohydrate metabolism</keyword>
<sequence>MKKGIQMKLNVRPVYLALVHNYFFEGPCRMAPTEQLTPEFESMAQAQMSKYFIEDVNAHLENDPLIHIMDPIYVVRDDEMTYSEEMFETITKDNENVDLYLFALQMVRGDIVVEVAERTNKPVMIQPQTCCMYARTISHVRAHGKEGYTNFYWEDAVKQMHALRLRKVMAHTNILQVVRMGEVAGSDITSNAFYNQHEVTRILGTRFRAVNIHEILDQFRPGDPMANHTTPGRMGLNPTEEDQKEIEKITDELIEGANEVGLQRDKILISVRMWYIVQKFLKKYDCNAFVAPCPQFCATRRANEEQVTFCLTHSLNNEIGIPSACEADAIAALSMQLLTNASGCSTYMGETNPMVYDHGIARAPYSPLTQEDLPNDDWKEGNIESEQNLMFTFHSVSNRKLRGLDGPDSSYGIQPFAYSGWGATMRNDFKEDKGQVITMCRLSPDCSKLFVAKGTIMGGAYKSCPNCTHTVIFQVKDNRDFYEKQIDFGQHIPLTYGDCADELKLFAKSVGLEVVEA</sequence>
<dbReference type="SUPFAM" id="SSF53743">
    <property type="entry name" value="FucI/AraA N-terminal and middle domains"/>
    <property type="match status" value="1"/>
</dbReference>
<name>A0ABT2TG61_9FIRM</name>
<proteinExistence type="predicted"/>
<protein>
    <submittedName>
        <fullName evidence="4">Fucose isomerase</fullName>
    </submittedName>
</protein>
<dbReference type="InterPro" id="IPR009015">
    <property type="entry name" value="Fucose_isomerase_N/cen_sf"/>
</dbReference>
<dbReference type="GO" id="GO:0016853">
    <property type="term" value="F:isomerase activity"/>
    <property type="evidence" value="ECO:0007669"/>
    <property type="project" value="UniProtKB-KW"/>
</dbReference>
<accession>A0ABT2TG61</accession>
<keyword evidence="5" id="KW-1185">Reference proteome</keyword>
<comment type="caution">
    <text evidence="4">The sequence shown here is derived from an EMBL/GenBank/DDBJ whole genome shotgun (WGS) entry which is preliminary data.</text>
</comment>